<evidence type="ECO:0000256" key="2">
    <source>
        <dbReference type="ARBA" id="ARBA00022475"/>
    </source>
</evidence>
<evidence type="ECO:0000256" key="3">
    <source>
        <dbReference type="ARBA" id="ARBA00022692"/>
    </source>
</evidence>
<dbReference type="InterPro" id="IPR003838">
    <property type="entry name" value="ABC3_permease_C"/>
</dbReference>
<feature type="transmembrane region" description="Helical" evidence="6">
    <location>
        <begin position="20"/>
        <end position="37"/>
    </location>
</feature>
<dbReference type="InterPro" id="IPR050250">
    <property type="entry name" value="Macrolide_Exporter_MacB"/>
</dbReference>
<keyword evidence="5 6" id="KW-0472">Membrane</keyword>
<feature type="transmembrane region" description="Helical" evidence="6">
    <location>
        <begin position="329"/>
        <end position="357"/>
    </location>
</feature>
<dbReference type="Pfam" id="PF02687">
    <property type="entry name" value="FtsX"/>
    <property type="match status" value="2"/>
</dbReference>
<dbReference type="PANTHER" id="PTHR30572">
    <property type="entry name" value="MEMBRANE COMPONENT OF TRANSPORTER-RELATED"/>
    <property type="match status" value="1"/>
</dbReference>
<proteinExistence type="predicted"/>
<dbReference type="RefSeq" id="WP_073206399.1">
    <property type="nucleotide sequence ID" value="NZ_FRBD01000006.1"/>
</dbReference>
<feature type="transmembrane region" description="Helical" evidence="6">
    <location>
        <begin position="285"/>
        <end position="308"/>
    </location>
</feature>
<feature type="transmembrane region" description="Helical" evidence="6">
    <location>
        <begin position="423"/>
        <end position="447"/>
    </location>
</feature>
<feature type="domain" description="ABC3 transporter permease C-terminal" evidence="7">
    <location>
        <begin position="674"/>
        <end position="788"/>
    </location>
</feature>
<sequence>MKEVFRNIWYMARRFKTATMLNFVGLTVAFAACYLFLTQVTYNHSYNKELTGYEQLYRVEIPAMMDNSKWQSLSSRFLAERLDSMPQVESMGLFQAWYNTARFMKGNTEMMFSSCRVTNDALKTFAPKVLDGEIGWTDEDTKGRVIPASVAMKYFGTIQAAGRYFWNGKDSILVRGVYEDFPENCLIRNCVYGNMGDENKGNFQNYNYYCYLRLRQQLDTAETRKTILEPLVEQIHQMYIDHGMESQWDEADARESYKMRLQPLTETWFSGVDAGQDRGNKAVDMILQISCLLVIIIAAINFLNFTLAESPMRIKSINTRRVLGSSVSSLRLSFVVETVLTSVLAFGLAVVVCYLLSQWPFLKELTVGSIALGDHGILLAVLSAAAILVGIVAGLYPAFYVTSFQPALVLKGSFGLTPKGRKLRTALLCLQFLITSIMVVYIGILYLQSHYIFNSDYGYEKDEILYCDTWEILDKQEALRSELLQQTGVVDVAYSQFMIGTSDSYMSWGRGDKDHQVQFVALPVDYHYLRTMGIKVVEGRDFTEHDGDCYIINETARKKWDWVEMDKKLLDNDESMTVVGVCQNVRYGSTRVDNNDTPMVFLVYGENYLSNGWTNNLGVMNVRVAAGVDKLRMRQKIKDICMKLGAKHEPNVSFFDQDLENTYQDEFRFIRQVMVFSIICLIITLIGVFCMTMFETEYRRKEIGIRKVMGSSTQEILMMFCRHYALLLAVSFIVAAPVAYYIGQQWLQSFAERTPIYWWLFPLTLLAVGTITLATVIIQSWRAANANPVESIKTE</sequence>
<feature type="domain" description="ABC3 transporter permease C-terminal" evidence="7">
    <location>
        <begin position="292"/>
        <end position="406"/>
    </location>
</feature>
<comment type="subcellular location">
    <subcellularLocation>
        <location evidence="1">Cell membrane</location>
        <topology evidence="1">Multi-pass membrane protein</topology>
    </subcellularLocation>
</comment>
<dbReference type="Proteomes" id="UP000184130">
    <property type="component" value="Unassembled WGS sequence"/>
</dbReference>
<dbReference type="GO" id="GO:0022857">
    <property type="term" value="F:transmembrane transporter activity"/>
    <property type="evidence" value="ECO:0007669"/>
    <property type="project" value="TreeGrafter"/>
</dbReference>
<keyword evidence="3 6" id="KW-0812">Transmembrane</keyword>
<feature type="transmembrane region" description="Helical" evidence="6">
    <location>
        <begin position="724"/>
        <end position="744"/>
    </location>
</feature>
<dbReference type="OrthoDB" id="973461at2"/>
<evidence type="ECO:0000313" key="8">
    <source>
        <dbReference type="EMBL" id="SHK56229.1"/>
    </source>
</evidence>
<feature type="transmembrane region" description="Helical" evidence="6">
    <location>
        <begin position="377"/>
        <end position="402"/>
    </location>
</feature>
<dbReference type="GO" id="GO:0005886">
    <property type="term" value="C:plasma membrane"/>
    <property type="evidence" value="ECO:0007669"/>
    <property type="project" value="UniProtKB-SubCell"/>
</dbReference>
<accession>A0A1M6TH60</accession>
<dbReference type="PROSITE" id="PS51257">
    <property type="entry name" value="PROKAR_LIPOPROTEIN"/>
    <property type="match status" value="1"/>
</dbReference>
<reference evidence="8 9" key="1">
    <citation type="submission" date="2016-11" db="EMBL/GenBank/DDBJ databases">
        <authorList>
            <person name="Jaros S."/>
            <person name="Januszkiewicz K."/>
            <person name="Wedrychowicz H."/>
        </authorList>
    </citation>
    <scope>NUCLEOTIDE SEQUENCE [LARGE SCALE GENOMIC DNA]</scope>
    <source>
        <strain evidence="8 9">KHT3</strain>
    </source>
</reference>
<dbReference type="PANTHER" id="PTHR30572:SF18">
    <property type="entry name" value="ABC-TYPE MACROLIDE FAMILY EXPORT SYSTEM PERMEASE COMPONENT 2"/>
    <property type="match status" value="1"/>
</dbReference>
<dbReference type="AlphaFoldDB" id="A0A1M6TH60"/>
<organism evidence="8 9">
    <name type="scientific">Xylanibacter ruminicola</name>
    <name type="common">Prevotella ruminicola</name>
    <dbReference type="NCBI Taxonomy" id="839"/>
    <lineage>
        <taxon>Bacteria</taxon>
        <taxon>Pseudomonadati</taxon>
        <taxon>Bacteroidota</taxon>
        <taxon>Bacteroidia</taxon>
        <taxon>Bacteroidales</taxon>
        <taxon>Prevotellaceae</taxon>
        <taxon>Xylanibacter</taxon>
    </lineage>
</organism>
<keyword evidence="2" id="KW-1003">Cell membrane</keyword>
<feature type="transmembrane region" description="Helical" evidence="6">
    <location>
        <begin position="756"/>
        <end position="778"/>
    </location>
</feature>
<evidence type="ECO:0000256" key="6">
    <source>
        <dbReference type="SAM" id="Phobius"/>
    </source>
</evidence>
<evidence type="ECO:0000259" key="7">
    <source>
        <dbReference type="Pfam" id="PF02687"/>
    </source>
</evidence>
<gene>
    <name evidence="8" type="ORF">SAMN05216463_1066</name>
</gene>
<evidence type="ECO:0000313" key="9">
    <source>
        <dbReference type="Proteomes" id="UP000184130"/>
    </source>
</evidence>
<keyword evidence="4 6" id="KW-1133">Transmembrane helix</keyword>
<dbReference type="EMBL" id="FRBD01000006">
    <property type="protein sequence ID" value="SHK56229.1"/>
    <property type="molecule type" value="Genomic_DNA"/>
</dbReference>
<protein>
    <submittedName>
        <fullName evidence="8">Putative ABC transport system permease protein</fullName>
    </submittedName>
</protein>
<evidence type="ECO:0000256" key="1">
    <source>
        <dbReference type="ARBA" id="ARBA00004651"/>
    </source>
</evidence>
<evidence type="ECO:0000256" key="4">
    <source>
        <dbReference type="ARBA" id="ARBA00022989"/>
    </source>
</evidence>
<evidence type="ECO:0000256" key="5">
    <source>
        <dbReference type="ARBA" id="ARBA00023136"/>
    </source>
</evidence>
<name>A0A1M6TH60_XYLRU</name>
<feature type="transmembrane region" description="Helical" evidence="6">
    <location>
        <begin position="673"/>
        <end position="694"/>
    </location>
</feature>